<dbReference type="InParanoid" id="A0A177BW22"/>
<dbReference type="Proteomes" id="UP000077069">
    <property type="component" value="Unassembled WGS sequence"/>
</dbReference>
<evidence type="ECO:0000313" key="2">
    <source>
        <dbReference type="EMBL" id="OAF98858.1"/>
    </source>
</evidence>
<keyword evidence="3" id="KW-1185">Reference proteome</keyword>
<sequence length="133" mass="14396">MAPACLAPSPRNSSPATAHECPTVRRPTPRRCSSKDACELLPQAPRQVASSLNPPLRQIRRPSRRARRWKDSRTRVSGDHLRPVTSATAATASSPSSRIWESAQGGTCCTTGRSSRGFHAHKADSGQPSWSLN</sequence>
<evidence type="ECO:0000256" key="1">
    <source>
        <dbReference type="SAM" id="MobiDB-lite"/>
    </source>
</evidence>
<protein>
    <submittedName>
        <fullName evidence="2">Uncharacterized protein</fullName>
    </submittedName>
</protein>
<dbReference type="RefSeq" id="XP_018029224.1">
    <property type="nucleotide sequence ID" value="XM_018186191.1"/>
</dbReference>
<feature type="compositionally biased region" description="Basic and acidic residues" evidence="1">
    <location>
        <begin position="69"/>
        <end position="82"/>
    </location>
</feature>
<dbReference type="GeneID" id="28769677"/>
<feature type="compositionally biased region" description="Basic residues" evidence="1">
    <location>
        <begin position="58"/>
        <end position="68"/>
    </location>
</feature>
<gene>
    <name evidence="2" type="ORF">CC84DRAFT_427600</name>
</gene>
<organism evidence="2 3">
    <name type="scientific">Paraphaeosphaeria sporulosa</name>
    <dbReference type="NCBI Taxonomy" id="1460663"/>
    <lineage>
        <taxon>Eukaryota</taxon>
        <taxon>Fungi</taxon>
        <taxon>Dikarya</taxon>
        <taxon>Ascomycota</taxon>
        <taxon>Pezizomycotina</taxon>
        <taxon>Dothideomycetes</taxon>
        <taxon>Pleosporomycetidae</taxon>
        <taxon>Pleosporales</taxon>
        <taxon>Massarineae</taxon>
        <taxon>Didymosphaeriaceae</taxon>
        <taxon>Paraphaeosphaeria</taxon>
    </lineage>
</organism>
<dbReference type="AlphaFoldDB" id="A0A177BW22"/>
<reference evidence="2 3" key="1">
    <citation type="submission" date="2016-05" db="EMBL/GenBank/DDBJ databases">
        <title>Comparative analysis of secretome profiles of manganese(II)-oxidizing ascomycete fungi.</title>
        <authorList>
            <consortium name="DOE Joint Genome Institute"/>
            <person name="Zeiner C.A."/>
            <person name="Purvine S.O."/>
            <person name="Zink E.M."/>
            <person name="Wu S."/>
            <person name="Pasa-Tolic L."/>
            <person name="Chaput D.L."/>
            <person name="Haridas S."/>
            <person name="Grigoriev I.V."/>
            <person name="Santelli C.M."/>
            <person name="Hansel C.M."/>
        </authorList>
    </citation>
    <scope>NUCLEOTIDE SEQUENCE [LARGE SCALE GENOMIC DNA]</scope>
    <source>
        <strain evidence="2 3">AP3s5-JAC2a</strain>
    </source>
</reference>
<name>A0A177BW22_9PLEO</name>
<feature type="region of interest" description="Disordered" evidence="1">
    <location>
        <begin position="1"/>
        <end position="133"/>
    </location>
</feature>
<feature type="compositionally biased region" description="Low complexity" evidence="1">
    <location>
        <begin position="85"/>
        <end position="97"/>
    </location>
</feature>
<evidence type="ECO:0000313" key="3">
    <source>
        <dbReference type="Proteomes" id="UP000077069"/>
    </source>
</evidence>
<accession>A0A177BW22</accession>
<proteinExistence type="predicted"/>
<feature type="compositionally biased region" description="Polar residues" evidence="1">
    <location>
        <begin position="104"/>
        <end position="114"/>
    </location>
</feature>
<dbReference type="EMBL" id="KV441564">
    <property type="protein sequence ID" value="OAF98858.1"/>
    <property type="molecule type" value="Genomic_DNA"/>
</dbReference>